<dbReference type="EMBL" id="CP083239">
    <property type="protein sequence ID" value="UOK71677.1"/>
    <property type="molecule type" value="Genomic_DNA"/>
</dbReference>
<dbReference type="KEGG" id="apol:K9D25_02840"/>
<evidence type="ECO:0000313" key="2">
    <source>
        <dbReference type="Proteomes" id="UP000831684"/>
    </source>
</evidence>
<sequence>MTQFRYALGEPVRIAKTGEIATVLKQHRTGYGDYYTARRANDGAQLEFPEEHLRAATPLNNVVPFPAVARAN</sequence>
<proteinExistence type="predicted"/>
<reference evidence="1" key="1">
    <citation type="submission" date="2021-09" db="EMBL/GenBank/DDBJ databases">
        <title>Network and meta-omics reveal the key degrader and cooperation patterns in an efficient 1,4-dioxane-degrading microbial community.</title>
        <authorList>
            <person name="Dai C."/>
        </authorList>
    </citation>
    <scope>NUCLEOTIDE SEQUENCE</scope>
    <source>
        <strain evidence="1">ZM13</strain>
    </source>
</reference>
<dbReference type="RefSeq" id="WP_244379038.1">
    <property type="nucleotide sequence ID" value="NZ_CP083239.1"/>
</dbReference>
<organism evidence="1 2">
    <name type="scientific">Ancylobacter polymorphus</name>
    <dbReference type="NCBI Taxonomy" id="223390"/>
    <lineage>
        <taxon>Bacteria</taxon>
        <taxon>Pseudomonadati</taxon>
        <taxon>Pseudomonadota</taxon>
        <taxon>Alphaproteobacteria</taxon>
        <taxon>Hyphomicrobiales</taxon>
        <taxon>Xanthobacteraceae</taxon>
        <taxon>Ancylobacter</taxon>
    </lineage>
</organism>
<protein>
    <submittedName>
        <fullName evidence="1">Uncharacterized protein</fullName>
    </submittedName>
</protein>
<dbReference type="Proteomes" id="UP000831684">
    <property type="component" value="Chromosome"/>
</dbReference>
<dbReference type="AlphaFoldDB" id="A0A9E7D4B2"/>
<evidence type="ECO:0000313" key="1">
    <source>
        <dbReference type="EMBL" id="UOK71677.1"/>
    </source>
</evidence>
<gene>
    <name evidence="1" type="ORF">K9D25_02840</name>
</gene>
<name>A0A9E7D4B2_9HYPH</name>
<accession>A0A9E7D4B2</accession>